<dbReference type="EMBL" id="QGGL01000028">
    <property type="protein sequence ID" value="PWK05039.1"/>
    <property type="molecule type" value="Genomic_DNA"/>
</dbReference>
<evidence type="ECO:0000313" key="1">
    <source>
        <dbReference type="EMBL" id="PWK05039.1"/>
    </source>
</evidence>
<organism evidence="1 2">
    <name type="scientific">Tumebacillus permanentifrigoris</name>
    <dbReference type="NCBI Taxonomy" id="378543"/>
    <lineage>
        <taxon>Bacteria</taxon>
        <taxon>Bacillati</taxon>
        <taxon>Bacillota</taxon>
        <taxon>Bacilli</taxon>
        <taxon>Bacillales</taxon>
        <taxon>Alicyclobacillaceae</taxon>
        <taxon>Tumebacillus</taxon>
    </lineage>
</organism>
<accession>A0A316D3W7</accession>
<keyword evidence="2" id="KW-1185">Reference proteome</keyword>
<protein>
    <submittedName>
        <fullName evidence="1">Uncharacterized protein</fullName>
    </submittedName>
</protein>
<comment type="caution">
    <text evidence="1">The sequence shown here is derived from an EMBL/GenBank/DDBJ whole genome shotgun (WGS) entry which is preliminary data.</text>
</comment>
<dbReference type="Proteomes" id="UP000245634">
    <property type="component" value="Unassembled WGS sequence"/>
</dbReference>
<dbReference type="RefSeq" id="WP_109691327.1">
    <property type="nucleotide sequence ID" value="NZ_QGGL01000028.1"/>
</dbReference>
<reference evidence="1 2" key="1">
    <citation type="submission" date="2018-05" db="EMBL/GenBank/DDBJ databases">
        <title>Genomic Encyclopedia of Type Strains, Phase IV (KMG-IV): sequencing the most valuable type-strain genomes for metagenomic binning, comparative biology and taxonomic classification.</title>
        <authorList>
            <person name="Goeker M."/>
        </authorList>
    </citation>
    <scope>NUCLEOTIDE SEQUENCE [LARGE SCALE GENOMIC DNA]</scope>
    <source>
        <strain evidence="1 2">DSM 18773</strain>
    </source>
</reference>
<gene>
    <name evidence="1" type="ORF">C7459_12810</name>
</gene>
<name>A0A316D3W7_9BACL</name>
<dbReference type="AlphaFoldDB" id="A0A316D3W7"/>
<dbReference type="OrthoDB" id="2382387at2"/>
<evidence type="ECO:0000313" key="2">
    <source>
        <dbReference type="Proteomes" id="UP000245634"/>
    </source>
</evidence>
<proteinExistence type="predicted"/>
<sequence>MIRRNESRQLFIHSCKILSCSNSSVIQVGDVFGCVDPFSYEEAYGGYRGAPSFVTKETAEPINTRLHYANQTDEDTTDYNFLGEGQESIIPNIRGVKAR</sequence>